<comment type="caution">
    <text evidence="10">The sequence shown here is derived from an EMBL/GenBank/DDBJ whole genome shotgun (WGS) entry which is preliminary data.</text>
</comment>
<evidence type="ECO:0000313" key="10">
    <source>
        <dbReference type="EMBL" id="GAA1628512.1"/>
    </source>
</evidence>
<evidence type="ECO:0000259" key="9">
    <source>
        <dbReference type="PROSITE" id="PS50928"/>
    </source>
</evidence>
<evidence type="ECO:0000256" key="1">
    <source>
        <dbReference type="ARBA" id="ARBA00004651"/>
    </source>
</evidence>
<evidence type="ECO:0000256" key="7">
    <source>
        <dbReference type="RuleBase" id="RU363032"/>
    </source>
</evidence>
<name>A0ABN2F338_9ACTN</name>
<keyword evidence="5 7" id="KW-1133">Transmembrane helix</keyword>
<evidence type="ECO:0000256" key="2">
    <source>
        <dbReference type="ARBA" id="ARBA00022448"/>
    </source>
</evidence>
<keyword evidence="4 7" id="KW-0812">Transmembrane</keyword>
<evidence type="ECO:0000256" key="4">
    <source>
        <dbReference type="ARBA" id="ARBA00022692"/>
    </source>
</evidence>
<gene>
    <name evidence="10" type="ORF">GCM10009744_15530</name>
</gene>
<feature type="transmembrane region" description="Helical" evidence="7">
    <location>
        <begin position="129"/>
        <end position="149"/>
    </location>
</feature>
<protein>
    <submittedName>
        <fullName evidence="10">Sugar ABC transporter permease</fullName>
    </submittedName>
</protein>
<reference evidence="10 11" key="1">
    <citation type="journal article" date="2019" name="Int. J. Syst. Evol. Microbiol.">
        <title>The Global Catalogue of Microorganisms (GCM) 10K type strain sequencing project: providing services to taxonomists for standard genome sequencing and annotation.</title>
        <authorList>
            <consortium name="The Broad Institute Genomics Platform"/>
            <consortium name="The Broad Institute Genome Sequencing Center for Infectious Disease"/>
            <person name="Wu L."/>
            <person name="Ma J."/>
        </authorList>
    </citation>
    <scope>NUCLEOTIDE SEQUENCE [LARGE SCALE GENOMIC DNA]</scope>
    <source>
        <strain evidence="10 11">JCM 14306</strain>
    </source>
</reference>
<feature type="transmembrane region" description="Helical" evidence="7">
    <location>
        <begin position="91"/>
        <end position="117"/>
    </location>
</feature>
<feature type="transmembrane region" description="Helical" evidence="7">
    <location>
        <begin position="35"/>
        <end position="63"/>
    </location>
</feature>
<dbReference type="Proteomes" id="UP001501319">
    <property type="component" value="Unassembled WGS sequence"/>
</dbReference>
<feature type="compositionally biased region" description="Pro residues" evidence="8">
    <location>
        <begin position="13"/>
        <end position="24"/>
    </location>
</feature>
<dbReference type="RefSeq" id="WP_344110237.1">
    <property type="nucleotide sequence ID" value="NZ_BAAANE010000004.1"/>
</dbReference>
<keyword evidence="2 7" id="KW-0813">Transport</keyword>
<proteinExistence type="inferred from homology"/>
<organism evidence="10 11">
    <name type="scientific">Kribbella alba</name>
    <dbReference type="NCBI Taxonomy" id="190197"/>
    <lineage>
        <taxon>Bacteria</taxon>
        <taxon>Bacillati</taxon>
        <taxon>Actinomycetota</taxon>
        <taxon>Actinomycetes</taxon>
        <taxon>Propionibacteriales</taxon>
        <taxon>Kribbellaceae</taxon>
        <taxon>Kribbella</taxon>
    </lineage>
</organism>
<dbReference type="Pfam" id="PF00528">
    <property type="entry name" value="BPD_transp_1"/>
    <property type="match status" value="1"/>
</dbReference>
<feature type="transmembrane region" description="Helical" evidence="7">
    <location>
        <begin position="280"/>
        <end position="303"/>
    </location>
</feature>
<feature type="transmembrane region" description="Helical" evidence="7">
    <location>
        <begin position="231"/>
        <end position="252"/>
    </location>
</feature>
<dbReference type="InterPro" id="IPR035906">
    <property type="entry name" value="MetI-like_sf"/>
</dbReference>
<keyword evidence="11" id="KW-1185">Reference proteome</keyword>
<keyword evidence="3" id="KW-1003">Cell membrane</keyword>
<dbReference type="PANTHER" id="PTHR30193:SF37">
    <property type="entry name" value="INNER MEMBRANE ABC TRANSPORTER PERMEASE PROTEIN YCJO"/>
    <property type="match status" value="1"/>
</dbReference>
<evidence type="ECO:0000256" key="6">
    <source>
        <dbReference type="ARBA" id="ARBA00023136"/>
    </source>
</evidence>
<evidence type="ECO:0000256" key="5">
    <source>
        <dbReference type="ARBA" id="ARBA00022989"/>
    </source>
</evidence>
<comment type="subcellular location">
    <subcellularLocation>
        <location evidence="1 7">Cell membrane</location>
        <topology evidence="1 7">Multi-pass membrane protein</topology>
    </subcellularLocation>
</comment>
<sequence length="316" mass="34668">MGTTNTTTVAPPERVPPGSPPAGPRPALRRDGRAAGIFLGPSVIGLALFTLFPTAMALGISLFDWPVFGERKFLGIDNYSHLLHDPVFRRVVLNTTLFVVLYVPLNLVISLGLAVWLSPRIKGRQAFRVLFFIPVMTPMVANVMVWRLLFQPGGLLDTGAQSLFGVHAPNFLGSSSWAMPAIVAMSIWQGFGYNFLVFSAALDQVPQSQLESASIDGAGVFQRFRYVTWPMITPSIFFATTLTLITSFQVFAQPFILTQGGPGVSTQTIVMYVYNQGWQFLSMGLASAAGWVLFVIIMGITAIQFVGQKRWVHYDV</sequence>
<dbReference type="SUPFAM" id="SSF161098">
    <property type="entry name" value="MetI-like"/>
    <property type="match status" value="1"/>
</dbReference>
<evidence type="ECO:0000256" key="8">
    <source>
        <dbReference type="SAM" id="MobiDB-lite"/>
    </source>
</evidence>
<feature type="region of interest" description="Disordered" evidence="8">
    <location>
        <begin position="1"/>
        <end position="25"/>
    </location>
</feature>
<dbReference type="PROSITE" id="PS50928">
    <property type="entry name" value="ABC_TM1"/>
    <property type="match status" value="1"/>
</dbReference>
<dbReference type="InterPro" id="IPR051393">
    <property type="entry name" value="ABC_transporter_permease"/>
</dbReference>
<evidence type="ECO:0000313" key="11">
    <source>
        <dbReference type="Proteomes" id="UP001501319"/>
    </source>
</evidence>
<keyword evidence="6 7" id="KW-0472">Membrane</keyword>
<dbReference type="CDD" id="cd06261">
    <property type="entry name" value="TM_PBP2"/>
    <property type="match status" value="1"/>
</dbReference>
<feature type="domain" description="ABC transmembrane type-1" evidence="9">
    <location>
        <begin position="92"/>
        <end position="304"/>
    </location>
</feature>
<dbReference type="PANTHER" id="PTHR30193">
    <property type="entry name" value="ABC TRANSPORTER PERMEASE PROTEIN"/>
    <property type="match status" value="1"/>
</dbReference>
<dbReference type="Gene3D" id="1.10.3720.10">
    <property type="entry name" value="MetI-like"/>
    <property type="match status" value="1"/>
</dbReference>
<dbReference type="InterPro" id="IPR000515">
    <property type="entry name" value="MetI-like"/>
</dbReference>
<dbReference type="EMBL" id="BAAANE010000004">
    <property type="protein sequence ID" value="GAA1628512.1"/>
    <property type="molecule type" value="Genomic_DNA"/>
</dbReference>
<accession>A0ABN2F338</accession>
<evidence type="ECO:0000256" key="3">
    <source>
        <dbReference type="ARBA" id="ARBA00022475"/>
    </source>
</evidence>
<comment type="similarity">
    <text evidence="7">Belongs to the binding-protein-dependent transport system permease family.</text>
</comment>
<feature type="transmembrane region" description="Helical" evidence="7">
    <location>
        <begin position="177"/>
        <end position="202"/>
    </location>
</feature>